<dbReference type="OrthoDB" id="827062at2"/>
<dbReference type="InterPro" id="IPR028082">
    <property type="entry name" value="Peripla_BP_I"/>
</dbReference>
<evidence type="ECO:0000259" key="3">
    <source>
        <dbReference type="Pfam" id="PF13458"/>
    </source>
</evidence>
<evidence type="ECO:0000256" key="1">
    <source>
        <dbReference type="ARBA" id="ARBA00010062"/>
    </source>
</evidence>
<dbReference type="InterPro" id="IPR028081">
    <property type="entry name" value="Leu-bd"/>
</dbReference>
<dbReference type="Pfam" id="PF13458">
    <property type="entry name" value="Peripla_BP_6"/>
    <property type="match status" value="1"/>
</dbReference>
<comment type="similarity">
    <text evidence="1">Belongs to the leucine-binding protein family.</text>
</comment>
<dbReference type="SUPFAM" id="SSF53822">
    <property type="entry name" value="Periplasmic binding protein-like I"/>
    <property type="match status" value="1"/>
</dbReference>
<comment type="caution">
    <text evidence="4">The sequence shown here is derived from an EMBL/GenBank/DDBJ whole genome shotgun (WGS) entry which is preliminary data.</text>
</comment>
<dbReference type="Proteomes" id="UP000294498">
    <property type="component" value="Unassembled WGS sequence"/>
</dbReference>
<keyword evidence="2" id="KW-0732">Signal</keyword>
<proteinExistence type="inferred from homology"/>
<sequence>MRIGFLFPYSGIFPDLKNDFSQGFELALAQNAPQAKWSCLGEFIQNGDEKSVEGALKKLLHYERVDMVMGIVGNTVTAACIPMIESAQTPVIINNLGAHLPGRYLRSPYLFYNSLHLWKSEWAIGKWAQETYGGVPAVSLSLYEAGYHLLECFKNGIGAGGAENMTINVMRPSKEPVDTKPLIEYLEAQRPSYTHLLLSGNEAEQFVDYFDASSVRESVALTTHPFFGDSRGAAFATTWLPSLDNEKNQAFIKTYTDAYDTPPNVYALLGFEDGLALAATLEAIDGKPTRSRLAGFLGTVHPAGPRGAIKLSTQPLQAGQPVYLCRHDAVLETLVSPTLEEPGFEHLQGGATGWVNPYLCV</sequence>
<keyword evidence="5" id="KW-1185">Reference proteome</keyword>
<dbReference type="RefSeq" id="WP_133994612.1">
    <property type="nucleotide sequence ID" value="NZ_SODV01000001.1"/>
</dbReference>
<evidence type="ECO:0000313" key="5">
    <source>
        <dbReference type="Proteomes" id="UP000294498"/>
    </source>
</evidence>
<evidence type="ECO:0000256" key="2">
    <source>
        <dbReference type="ARBA" id="ARBA00022729"/>
    </source>
</evidence>
<organism evidence="4 5">
    <name type="scientific">Dinghuibacter silviterrae</name>
    <dbReference type="NCBI Taxonomy" id="1539049"/>
    <lineage>
        <taxon>Bacteria</taxon>
        <taxon>Pseudomonadati</taxon>
        <taxon>Bacteroidota</taxon>
        <taxon>Chitinophagia</taxon>
        <taxon>Chitinophagales</taxon>
        <taxon>Chitinophagaceae</taxon>
        <taxon>Dinghuibacter</taxon>
    </lineage>
</organism>
<dbReference type="Gene3D" id="3.40.50.2300">
    <property type="match status" value="2"/>
</dbReference>
<protein>
    <submittedName>
        <fullName evidence="4">Amino acid/amide ABC transporter substrate-binding protein (HAAT family)</fullName>
    </submittedName>
</protein>
<gene>
    <name evidence="4" type="ORF">EDB95_3028</name>
</gene>
<name>A0A4R8DXN7_9BACT</name>
<dbReference type="EMBL" id="SODV01000001">
    <property type="protein sequence ID" value="TDX01981.1"/>
    <property type="molecule type" value="Genomic_DNA"/>
</dbReference>
<evidence type="ECO:0000313" key="4">
    <source>
        <dbReference type="EMBL" id="TDX01981.1"/>
    </source>
</evidence>
<dbReference type="AlphaFoldDB" id="A0A4R8DXN7"/>
<accession>A0A4R8DXN7</accession>
<feature type="domain" description="Leucine-binding protein" evidence="3">
    <location>
        <begin position="2"/>
        <end position="326"/>
    </location>
</feature>
<reference evidence="4 5" key="1">
    <citation type="submission" date="2019-03" db="EMBL/GenBank/DDBJ databases">
        <title>Genomic Encyclopedia of Type Strains, Phase IV (KMG-IV): sequencing the most valuable type-strain genomes for metagenomic binning, comparative biology and taxonomic classification.</title>
        <authorList>
            <person name="Goeker M."/>
        </authorList>
    </citation>
    <scope>NUCLEOTIDE SEQUENCE [LARGE SCALE GENOMIC DNA]</scope>
    <source>
        <strain evidence="4 5">DSM 100059</strain>
    </source>
</reference>